<name>A0A1H6IVP1_MAGFU</name>
<evidence type="ECO:0000256" key="1">
    <source>
        <dbReference type="ARBA" id="ARBA00004429"/>
    </source>
</evidence>
<dbReference type="PIRSF" id="PIRSF006603">
    <property type="entry name" value="DinF"/>
    <property type="match status" value="1"/>
</dbReference>
<evidence type="ECO:0000256" key="5">
    <source>
        <dbReference type="ARBA" id="ARBA00022692"/>
    </source>
</evidence>
<evidence type="ECO:0000256" key="7">
    <source>
        <dbReference type="ARBA" id="ARBA00023065"/>
    </source>
</evidence>
<dbReference type="InterPro" id="IPR048279">
    <property type="entry name" value="MdtK-like"/>
</dbReference>
<dbReference type="GO" id="GO:0015297">
    <property type="term" value="F:antiporter activity"/>
    <property type="evidence" value="ECO:0007669"/>
    <property type="project" value="UniProtKB-KW"/>
</dbReference>
<feature type="transmembrane region" description="Helical" evidence="10">
    <location>
        <begin position="248"/>
        <end position="272"/>
    </location>
</feature>
<keyword evidence="2" id="KW-0813">Transport</keyword>
<keyword evidence="12" id="KW-1185">Reference proteome</keyword>
<dbReference type="RefSeq" id="WP_074769572.1">
    <property type="nucleotide sequence ID" value="NZ_FNWO01000012.1"/>
</dbReference>
<keyword evidence="7" id="KW-0406">Ion transport</keyword>
<dbReference type="PANTHER" id="PTHR43298:SF2">
    <property type="entry name" value="FMN_FAD EXPORTER YEEO-RELATED"/>
    <property type="match status" value="1"/>
</dbReference>
<feature type="transmembrane region" description="Helical" evidence="10">
    <location>
        <begin position="398"/>
        <end position="418"/>
    </location>
</feature>
<protein>
    <recommendedName>
        <fullName evidence="9">Multidrug-efflux transporter</fullName>
    </recommendedName>
</protein>
<dbReference type="Proteomes" id="UP000182983">
    <property type="component" value="Unassembled WGS sequence"/>
</dbReference>
<evidence type="ECO:0000313" key="11">
    <source>
        <dbReference type="EMBL" id="SEH52190.1"/>
    </source>
</evidence>
<sequence length="458" mass="47976">MTRSLPAWKAETRATIALAWPLVLTNLAQVAIGLTATLMMGWLGPVTLAAGALGTNLYMAVYVVGLGLVTSTAPMLAQTLGRGRHSLRDCRRTVHQGMWLAVLLCLPAWAVMWNADAVLRALGQDSTLTGEAQHYLRYMQWGVLPALGFAVLRAFIAAHERPRSGMVVTVAAILLNIVLCWGLIFGHAGLPAMGIAGAGIATTISEVFMFAALLAFLLIDRRLRRYRLLGGFWRPDLARLRELWRIGLPMGLSMGFEVTGIIAAAFLCGMIGTEAIAAHAIAIQVASITFMVPLGLAQAATVRVGLAAGAGDHAGIGRAGWVSLGLGIGFMAVMAVLLTTQAGPVVGLFLDLGNPASLAVAQVAVPLLAVAGLFQVADGAQVVAAGALRGLKDTRMPMLYAGLGYWALAVPLGAALAFPAGLGALGVWSALALGLAVVAGLMTLRWSRHRRLEQMPMA</sequence>
<evidence type="ECO:0000256" key="2">
    <source>
        <dbReference type="ARBA" id="ARBA00022448"/>
    </source>
</evidence>
<proteinExistence type="predicted"/>
<keyword evidence="3" id="KW-0050">Antiport</keyword>
<dbReference type="AlphaFoldDB" id="A0A1H6IVP1"/>
<dbReference type="GO" id="GO:0006811">
    <property type="term" value="P:monoatomic ion transport"/>
    <property type="evidence" value="ECO:0007669"/>
    <property type="project" value="UniProtKB-KW"/>
</dbReference>
<feature type="transmembrane region" description="Helical" evidence="10">
    <location>
        <begin position="195"/>
        <end position="219"/>
    </location>
</feature>
<dbReference type="GO" id="GO:0042910">
    <property type="term" value="F:xenobiotic transmembrane transporter activity"/>
    <property type="evidence" value="ECO:0007669"/>
    <property type="project" value="InterPro"/>
</dbReference>
<evidence type="ECO:0000256" key="10">
    <source>
        <dbReference type="SAM" id="Phobius"/>
    </source>
</evidence>
<feature type="transmembrane region" description="Helical" evidence="10">
    <location>
        <begin position="358"/>
        <end position="377"/>
    </location>
</feature>
<dbReference type="InterPro" id="IPR050222">
    <property type="entry name" value="MATE_MdtK"/>
</dbReference>
<dbReference type="InterPro" id="IPR002528">
    <property type="entry name" value="MATE_fam"/>
</dbReference>
<keyword evidence="5 10" id="KW-0812">Transmembrane</keyword>
<evidence type="ECO:0000313" key="12">
    <source>
        <dbReference type="Proteomes" id="UP000182983"/>
    </source>
</evidence>
<dbReference type="OrthoDB" id="9780160at2"/>
<gene>
    <name evidence="11" type="ORF">SAMN04244559_02775</name>
</gene>
<keyword evidence="4" id="KW-1003">Cell membrane</keyword>
<dbReference type="PANTHER" id="PTHR43298">
    <property type="entry name" value="MULTIDRUG RESISTANCE PROTEIN NORM-RELATED"/>
    <property type="match status" value="1"/>
</dbReference>
<dbReference type="EMBL" id="FNWO01000012">
    <property type="protein sequence ID" value="SEH52190.1"/>
    <property type="molecule type" value="Genomic_DNA"/>
</dbReference>
<feature type="transmembrane region" description="Helical" evidence="10">
    <location>
        <begin position="424"/>
        <end position="444"/>
    </location>
</feature>
<feature type="transmembrane region" description="Helical" evidence="10">
    <location>
        <begin position="167"/>
        <end position="189"/>
    </location>
</feature>
<feature type="transmembrane region" description="Helical" evidence="10">
    <location>
        <begin position="278"/>
        <end position="297"/>
    </location>
</feature>
<feature type="transmembrane region" description="Helical" evidence="10">
    <location>
        <begin position="57"/>
        <end position="77"/>
    </location>
</feature>
<evidence type="ECO:0000256" key="9">
    <source>
        <dbReference type="ARBA" id="ARBA00031636"/>
    </source>
</evidence>
<feature type="transmembrane region" description="Helical" evidence="10">
    <location>
        <begin position="318"/>
        <end position="338"/>
    </location>
</feature>
<keyword evidence="6 10" id="KW-1133">Transmembrane helix</keyword>
<dbReference type="CDD" id="cd13131">
    <property type="entry name" value="MATE_NorM_like"/>
    <property type="match status" value="1"/>
</dbReference>
<comment type="subcellular location">
    <subcellularLocation>
        <location evidence="1">Cell inner membrane</location>
        <topology evidence="1">Multi-pass membrane protein</topology>
    </subcellularLocation>
</comment>
<feature type="transmembrane region" description="Helical" evidence="10">
    <location>
        <begin position="135"/>
        <end position="155"/>
    </location>
</feature>
<feature type="transmembrane region" description="Helical" evidence="10">
    <location>
        <begin position="98"/>
        <end position="115"/>
    </location>
</feature>
<evidence type="ECO:0000256" key="8">
    <source>
        <dbReference type="ARBA" id="ARBA00023136"/>
    </source>
</evidence>
<accession>A0A1H6IVP1</accession>
<evidence type="ECO:0000256" key="4">
    <source>
        <dbReference type="ARBA" id="ARBA00022475"/>
    </source>
</evidence>
<evidence type="ECO:0000256" key="6">
    <source>
        <dbReference type="ARBA" id="ARBA00022989"/>
    </source>
</evidence>
<evidence type="ECO:0000256" key="3">
    <source>
        <dbReference type="ARBA" id="ARBA00022449"/>
    </source>
</evidence>
<dbReference type="Pfam" id="PF01554">
    <property type="entry name" value="MatE"/>
    <property type="match status" value="2"/>
</dbReference>
<dbReference type="NCBIfam" id="TIGR00797">
    <property type="entry name" value="matE"/>
    <property type="match status" value="1"/>
</dbReference>
<organism evidence="11 12">
    <name type="scientific">Magnetospirillum fulvum</name>
    <name type="common">Rhodospirillum fulvum</name>
    <dbReference type="NCBI Taxonomy" id="1082"/>
    <lineage>
        <taxon>Bacteria</taxon>
        <taxon>Pseudomonadati</taxon>
        <taxon>Pseudomonadota</taxon>
        <taxon>Alphaproteobacteria</taxon>
        <taxon>Rhodospirillales</taxon>
        <taxon>Rhodospirillaceae</taxon>
        <taxon>Magnetospirillum</taxon>
    </lineage>
</organism>
<reference evidence="12" key="1">
    <citation type="submission" date="2016-10" db="EMBL/GenBank/DDBJ databases">
        <authorList>
            <person name="Varghese N."/>
            <person name="Submissions S."/>
        </authorList>
    </citation>
    <scope>NUCLEOTIDE SEQUENCE [LARGE SCALE GENOMIC DNA]</scope>
    <source>
        <strain evidence="12">DSM 13234</strain>
    </source>
</reference>
<dbReference type="GO" id="GO:0005886">
    <property type="term" value="C:plasma membrane"/>
    <property type="evidence" value="ECO:0007669"/>
    <property type="project" value="UniProtKB-SubCell"/>
</dbReference>
<keyword evidence="8 10" id="KW-0472">Membrane</keyword>